<keyword evidence="2" id="KW-1133">Transmembrane helix</keyword>
<reference evidence="3 4" key="1">
    <citation type="submission" date="2019-08" db="EMBL/GenBank/DDBJ databases">
        <title>Deep-cultivation of Planctomycetes and their phenomic and genomic characterization uncovers novel biology.</title>
        <authorList>
            <person name="Wiegand S."/>
            <person name="Jogler M."/>
            <person name="Boedeker C."/>
            <person name="Pinto D."/>
            <person name="Vollmers J."/>
            <person name="Rivas-Marin E."/>
            <person name="Kohn T."/>
            <person name="Peeters S.H."/>
            <person name="Heuer A."/>
            <person name="Rast P."/>
            <person name="Oberbeckmann S."/>
            <person name="Bunk B."/>
            <person name="Jeske O."/>
            <person name="Meyerdierks A."/>
            <person name="Storesund J.E."/>
            <person name="Kallscheuer N."/>
            <person name="Luecker S."/>
            <person name="Lage O.M."/>
            <person name="Pohl T."/>
            <person name="Merkel B.J."/>
            <person name="Hornburger P."/>
            <person name="Mueller R.-W."/>
            <person name="Bruemmer F."/>
            <person name="Labrenz M."/>
            <person name="Spormann A.M."/>
            <person name="Op den Camp H."/>
            <person name="Overmann J."/>
            <person name="Amann R."/>
            <person name="Jetten M.S.M."/>
            <person name="Mascher T."/>
            <person name="Medema M.H."/>
            <person name="Devos D.P."/>
            <person name="Kaster A.-K."/>
            <person name="Ovreas L."/>
            <person name="Rohde M."/>
            <person name="Galperin M.Y."/>
            <person name="Jogler C."/>
        </authorList>
    </citation>
    <scope>NUCLEOTIDE SEQUENCE [LARGE SCALE GENOMIC DNA]</scope>
    <source>
        <strain evidence="3 4">OJF2</strain>
    </source>
</reference>
<proteinExistence type="predicted"/>
<accession>A0A5B9W2F4</accession>
<feature type="region of interest" description="Disordered" evidence="1">
    <location>
        <begin position="230"/>
        <end position="256"/>
    </location>
</feature>
<evidence type="ECO:0000256" key="1">
    <source>
        <dbReference type="SAM" id="MobiDB-lite"/>
    </source>
</evidence>
<evidence type="ECO:0000313" key="4">
    <source>
        <dbReference type="Proteomes" id="UP000324233"/>
    </source>
</evidence>
<evidence type="ECO:0000256" key="2">
    <source>
        <dbReference type="SAM" id="Phobius"/>
    </source>
</evidence>
<evidence type="ECO:0000313" key="3">
    <source>
        <dbReference type="EMBL" id="QEH34205.1"/>
    </source>
</evidence>
<dbReference type="OrthoDB" id="5500612at2"/>
<protein>
    <submittedName>
        <fullName evidence="3">Uncharacterized protein</fullName>
    </submittedName>
</protein>
<keyword evidence="2" id="KW-0812">Transmembrane</keyword>
<dbReference type="EMBL" id="CP042997">
    <property type="protein sequence ID" value="QEH34205.1"/>
    <property type="molecule type" value="Genomic_DNA"/>
</dbReference>
<gene>
    <name evidence="3" type="ORF">OJF2_27400</name>
</gene>
<name>A0A5B9W2F4_9BACT</name>
<dbReference type="AlphaFoldDB" id="A0A5B9W2F4"/>
<organism evidence="3 4">
    <name type="scientific">Aquisphaera giovannonii</name>
    <dbReference type="NCBI Taxonomy" id="406548"/>
    <lineage>
        <taxon>Bacteria</taxon>
        <taxon>Pseudomonadati</taxon>
        <taxon>Planctomycetota</taxon>
        <taxon>Planctomycetia</taxon>
        <taxon>Isosphaerales</taxon>
        <taxon>Isosphaeraceae</taxon>
        <taxon>Aquisphaera</taxon>
    </lineage>
</organism>
<feature type="transmembrane region" description="Helical" evidence="2">
    <location>
        <begin position="15"/>
        <end position="34"/>
    </location>
</feature>
<dbReference type="RefSeq" id="WP_148594160.1">
    <property type="nucleotide sequence ID" value="NZ_CP042997.1"/>
</dbReference>
<keyword evidence="2" id="KW-0472">Membrane</keyword>
<keyword evidence="4" id="KW-1185">Reference proteome</keyword>
<sequence length="256" mass="28423">MATHRKKRWPLLKRIGYVLAMLATGGAGAGGWAFKDRPILRAVYARLVGRDAQSESPVGDIKDRLKQAVVGAIAPDDPRKPGVFRVKIDEIQLDPKLFKPGRTVDMQARVVRIDASGKESIVWDSKEYGENLAVVGKDDLVASFTVRPFEIQWGADDEVVVQVWDRKGGLFDRRELKMALPEPGKFPLGSGTHALEVVGRKVEALESPRNRIVFRSERLRGLDDPSVVRARRNSDDARVSRAAGPRDASDRPIIIK</sequence>
<dbReference type="KEGG" id="agv:OJF2_27400"/>
<dbReference type="Proteomes" id="UP000324233">
    <property type="component" value="Chromosome"/>
</dbReference>